<dbReference type="PANTHER" id="PTHR36388">
    <property type="entry name" value="OS02G0469000 PROTEIN"/>
    <property type="match status" value="1"/>
</dbReference>
<dbReference type="AlphaFoldDB" id="A0A8J5C4J2"/>
<dbReference type="Proteomes" id="UP000734854">
    <property type="component" value="Unassembled WGS sequence"/>
</dbReference>
<organism evidence="2 3">
    <name type="scientific">Zingiber officinale</name>
    <name type="common">Ginger</name>
    <name type="synonym">Amomum zingiber</name>
    <dbReference type="NCBI Taxonomy" id="94328"/>
    <lineage>
        <taxon>Eukaryota</taxon>
        <taxon>Viridiplantae</taxon>
        <taxon>Streptophyta</taxon>
        <taxon>Embryophyta</taxon>
        <taxon>Tracheophyta</taxon>
        <taxon>Spermatophyta</taxon>
        <taxon>Magnoliopsida</taxon>
        <taxon>Liliopsida</taxon>
        <taxon>Zingiberales</taxon>
        <taxon>Zingiberaceae</taxon>
        <taxon>Zingiber</taxon>
    </lineage>
</organism>
<accession>A0A8J5C4J2</accession>
<comment type="caution">
    <text evidence="2">The sequence shown here is derived from an EMBL/GenBank/DDBJ whole genome shotgun (WGS) entry which is preliminary data.</text>
</comment>
<proteinExistence type="predicted"/>
<keyword evidence="3" id="KW-1185">Reference proteome</keyword>
<feature type="region of interest" description="Disordered" evidence="1">
    <location>
        <begin position="177"/>
        <end position="196"/>
    </location>
</feature>
<evidence type="ECO:0000256" key="1">
    <source>
        <dbReference type="SAM" id="MobiDB-lite"/>
    </source>
</evidence>
<sequence length="265" mass="30270">MVVSSLDARYEDLRFGLVLLVNRLKLMEANEDEISVLFTEINESHESSFEFSDDIISLPPEMLKSNEKTIVLTPEEATWVDSCFAFGPESSDDKWMVLRDAFLDALNSYPIYHETPSSVIESNDDRVLVDTSKVIEQHDVMDDDLPEEMQTEHATFIDKTSHLTIMKVQDDHIIHHNPSTDAENSSDQVSTAEQVTESRESVFKVWDLETSAEEEEDELITQLNKLLSGSRLQQPMHSSLYVSEENVDELIASFFDLSLKPFEDE</sequence>
<reference evidence="2 3" key="1">
    <citation type="submission" date="2020-08" db="EMBL/GenBank/DDBJ databases">
        <title>Plant Genome Project.</title>
        <authorList>
            <person name="Zhang R.-G."/>
        </authorList>
    </citation>
    <scope>NUCLEOTIDE SEQUENCE [LARGE SCALE GENOMIC DNA]</scope>
    <source>
        <tissue evidence="2">Rhizome</tissue>
    </source>
</reference>
<dbReference type="EMBL" id="JACMSC010000114">
    <property type="protein sequence ID" value="KAG6466831.1"/>
    <property type="molecule type" value="Genomic_DNA"/>
</dbReference>
<name>A0A8J5C4J2_ZINOF</name>
<protein>
    <submittedName>
        <fullName evidence="2">Uncharacterized protein</fullName>
    </submittedName>
</protein>
<dbReference type="PANTHER" id="PTHR36388:SF1">
    <property type="entry name" value="OS02G0469000 PROTEIN"/>
    <property type="match status" value="1"/>
</dbReference>
<gene>
    <name evidence="2" type="ORF">ZIOFF_075380</name>
</gene>
<feature type="compositionally biased region" description="Polar residues" evidence="1">
    <location>
        <begin position="177"/>
        <end position="195"/>
    </location>
</feature>
<evidence type="ECO:0000313" key="3">
    <source>
        <dbReference type="Proteomes" id="UP000734854"/>
    </source>
</evidence>
<evidence type="ECO:0000313" key="2">
    <source>
        <dbReference type="EMBL" id="KAG6466831.1"/>
    </source>
</evidence>